<evidence type="ECO:0000313" key="2">
    <source>
        <dbReference type="Proteomes" id="UP000326939"/>
    </source>
</evidence>
<dbReference type="AlphaFoldDB" id="A0A5N5JF82"/>
<name>A0A5N5JF82_9ROSI</name>
<dbReference type="SUPFAM" id="SSF52058">
    <property type="entry name" value="L domain-like"/>
    <property type="match status" value="1"/>
</dbReference>
<accession>A0A5N5JF82</accession>
<dbReference type="PANTHER" id="PTHR48007">
    <property type="entry name" value="LEUCINE-RICH REPEAT RECEPTOR-LIKE PROTEIN KINASE PXC1"/>
    <property type="match status" value="1"/>
</dbReference>
<dbReference type="Proteomes" id="UP000326939">
    <property type="component" value="Chromosome 17"/>
</dbReference>
<keyword evidence="2" id="KW-1185">Reference proteome</keyword>
<dbReference type="Gene3D" id="3.30.200.20">
    <property type="entry name" value="Phosphorylase Kinase, domain 1"/>
    <property type="match status" value="1"/>
</dbReference>
<dbReference type="Gene3D" id="3.80.10.10">
    <property type="entry name" value="Ribonuclease Inhibitor"/>
    <property type="match status" value="1"/>
</dbReference>
<dbReference type="EMBL" id="VDCV01000017">
    <property type="protein sequence ID" value="KAB5516624.1"/>
    <property type="molecule type" value="Genomic_DNA"/>
</dbReference>
<dbReference type="PANTHER" id="PTHR48007:SF83">
    <property type="entry name" value="PROTEIN KINASE DOMAIN-CONTAINING PROTEIN"/>
    <property type="match status" value="1"/>
</dbReference>
<reference evidence="2" key="1">
    <citation type="journal article" date="2019" name="Gigascience">
        <title>De novo genome assembly of the endangered Acer yangbiense, a plant species with extremely small populations endemic to Yunnan Province, China.</title>
        <authorList>
            <person name="Yang J."/>
            <person name="Wariss H.M."/>
            <person name="Tao L."/>
            <person name="Zhang R."/>
            <person name="Yun Q."/>
            <person name="Hollingsworth P."/>
            <person name="Dao Z."/>
            <person name="Luo G."/>
            <person name="Guo H."/>
            <person name="Ma Y."/>
            <person name="Sun W."/>
        </authorList>
    </citation>
    <scope>NUCLEOTIDE SEQUENCE [LARGE SCALE GENOMIC DNA]</scope>
    <source>
        <strain evidence="2">cv. br00</strain>
    </source>
</reference>
<dbReference type="SUPFAM" id="SSF56112">
    <property type="entry name" value="Protein kinase-like (PK-like)"/>
    <property type="match status" value="1"/>
</dbReference>
<evidence type="ECO:0008006" key="3">
    <source>
        <dbReference type="Google" id="ProtNLM"/>
    </source>
</evidence>
<evidence type="ECO:0000313" key="1">
    <source>
        <dbReference type="EMBL" id="KAB5516624.1"/>
    </source>
</evidence>
<dbReference type="Gene3D" id="1.10.510.10">
    <property type="entry name" value="Transferase(Phosphotransferase) domain 1"/>
    <property type="match status" value="1"/>
</dbReference>
<proteinExistence type="predicted"/>
<comment type="caution">
    <text evidence="1">The sequence shown here is derived from an EMBL/GenBank/DDBJ whole genome shotgun (WGS) entry which is preliminary data.</text>
</comment>
<dbReference type="InterPro" id="IPR046959">
    <property type="entry name" value="PRK1-6/SRF4-like"/>
</dbReference>
<dbReference type="InterPro" id="IPR011009">
    <property type="entry name" value="Kinase-like_dom_sf"/>
</dbReference>
<protein>
    <recommendedName>
        <fullName evidence="3">Protein kinase domain-containing protein</fullName>
    </recommendedName>
</protein>
<sequence length="245" mass="26294">MAQFPASLGNLPKLVYINLTCNNLSGAIPQNGALVNLGPTAFIGNPLLCGPLTRCTSATTHPNIEPKLLAVGDSSGKRRGGKWCWIVIATVAGTMSNTGIVYKVVLEKGLTVAVRRLEDGGSRRFREFQTAVEAIGKIKHPNIVSLLAYCWGISSVITCPMMISGKSPEMQVSLSGMNLVQWIQLSFAAKPPSEVLHPFLTRESDKEHEMVAVLKIALACVHASPGKRPSMKNASDNLGRLFPST</sequence>
<dbReference type="InterPro" id="IPR032675">
    <property type="entry name" value="LRR_dom_sf"/>
</dbReference>
<gene>
    <name evidence="1" type="ORF">DKX38_027272</name>
</gene>
<organism evidence="1 2">
    <name type="scientific">Salix brachista</name>
    <dbReference type="NCBI Taxonomy" id="2182728"/>
    <lineage>
        <taxon>Eukaryota</taxon>
        <taxon>Viridiplantae</taxon>
        <taxon>Streptophyta</taxon>
        <taxon>Embryophyta</taxon>
        <taxon>Tracheophyta</taxon>
        <taxon>Spermatophyta</taxon>
        <taxon>Magnoliopsida</taxon>
        <taxon>eudicotyledons</taxon>
        <taxon>Gunneridae</taxon>
        <taxon>Pentapetalae</taxon>
        <taxon>rosids</taxon>
        <taxon>fabids</taxon>
        <taxon>Malpighiales</taxon>
        <taxon>Salicaceae</taxon>
        <taxon>Saliceae</taxon>
        <taxon>Salix</taxon>
    </lineage>
</organism>